<evidence type="ECO:0000256" key="5">
    <source>
        <dbReference type="ARBA" id="ARBA00021901"/>
    </source>
</evidence>
<accession>A0AAF0BT80</accession>
<keyword evidence="6" id="KW-0285">Flavoprotein</keyword>
<dbReference type="InterPro" id="IPR027477">
    <property type="entry name" value="Succ_DH/fumarate_Rdtase_cat_sf"/>
</dbReference>
<dbReference type="InterPro" id="IPR003953">
    <property type="entry name" value="FAD-dep_OxRdtase_2_FAD-bd"/>
</dbReference>
<dbReference type="GO" id="GO:0033765">
    <property type="term" value="F:steroid dehydrogenase activity, acting on the CH-CH group of donors"/>
    <property type="evidence" value="ECO:0007669"/>
    <property type="project" value="UniProtKB-ARBA"/>
</dbReference>
<comment type="cofactor">
    <cofactor evidence="1">
        <name>FAD</name>
        <dbReference type="ChEBI" id="CHEBI:57692"/>
    </cofactor>
</comment>
<gene>
    <name evidence="16" type="ORF">PO878_18320</name>
</gene>
<dbReference type="PANTHER" id="PTHR42716:SF2">
    <property type="entry name" value="L-ASPARTATE OXIDASE, CHLOROPLASTIC"/>
    <property type="match status" value="1"/>
</dbReference>
<dbReference type="Gene3D" id="3.50.50.60">
    <property type="entry name" value="FAD/NAD(P)-binding domain"/>
    <property type="match status" value="1"/>
</dbReference>
<evidence type="ECO:0000256" key="3">
    <source>
        <dbReference type="ARBA" id="ARBA00008562"/>
    </source>
</evidence>
<evidence type="ECO:0000256" key="1">
    <source>
        <dbReference type="ARBA" id="ARBA00001974"/>
    </source>
</evidence>
<organism evidence="16 17">
    <name type="scientific">Iamia majanohamensis</name>
    <dbReference type="NCBI Taxonomy" id="467976"/>
    <lineage>
        <taxon>Bacteria</taxon>
        <taxon>Bacillati</taxon>
        <taxon>Actinomycetota</taxon>
        <taxon>Acidimicrobiia</taxon>
        <taxon>Acidimicrobiales</taxon>
        <taxon>Iamiaceae</taxon>
        <taxon>Iamia</taxon>
    </lineage>
</organism>
<dbReference type="Gene3D" id="3.90.700.10">
    <property type="entry name" value="Succinate dehydrogenase/fumarate reductase flavoprotein, catalytic domain"/>
    <property type="match status" value="1"/>
</dbReference>
<evidence type="ECO:0000256" key="7">
    <source>
        <dbReference type="ARBA" id="ARBA00022642"/>
    </source>
</evidence>
<comment type="catalytic activity">
    <reaction evidence="12">
        <text>L-aspartate + O2 = iminosuccinate + H2O2</text>
        <dbReference type="Rhea" id="RHEA:25876"/>
        <dbReference type="ChEBI" id="CHEBI:15379"/>
        <dbReference type="ChEBI" id="CHEBI:16240"/>
        <dbReference type="ChEBI" id="CHEBI:29991"/>
        <dbReference type="ChEBI" id="CHEBI:77875"/>
        <dbReference type="EC" id="1.4.3.16"/>
    </reaction>
    <physiologicalReaction direction="left-to-right" evidence="12">
        <dbReference type="Rhea" id="RHEA:25877"/>
    </physiologicalReaction>
</comment>
<evidence type="ECO:0000256" key="8">
    <source>
        <dbReference type="ARBA" id="ARBA00022827"/>
    </source>
</evidence>
<dbReference type="AlphaFoldDB" id="A0AAF0BT80"/>
<dbReference type="GO" id="GO:0034628">
    <property type="term" value="P:'de novo' NAD+ biosynthetic process from L-aspartate"/>
    <property type="evidence" value="ECO:0007669"/>
    <property type="project" value="TreeGrafter"/>
</dbReference>
<evidence type="ECO:0000256" key="4">
    <source>
        <dbReference type="ARBA" id="ARBA00012173"/>
    </source>
</evidence>
<evidence type="ECO:0000256" key="9">
    <source>
        <dbReference type="ARBA" id="ARBA00023002"/>
    </source>
</evidence>
<dbReference type="PRINTS" id="PR00411">
    <property type="entry name" value="PNDRDTASEI"/>
</dbReference>
<keyword evidence="9" id="KW-0560">Oxidoreductase</keyword>
<keyword evidence="17" id="KW-1185">Reference proteome</keyword>
<keyword evidence="7" id="KW-0662">Pyridine nucleotide biosynthesis</keyword>
<dbReference type="Proteomes" id="UP001216390">
    <property type="component" value="Chromosome"/>
</dbReference>
<evidence type="ECO:0000256" key="13">
    <source>
        <dbReference type="SAM" id="MobiDB-lite"/>
    </source>
</evidence>
<dbReference type="SUPFAM" id="SSF56425">
    <property type="entry name" value="Succinate dehydrogenase/fumarate reductase flavoprotein, catalytic domain"/>
    <property type="match status" value="1"/>
</dbReference>
<dbReference type="PRINTS" id="PR00368">
    <property type="entry name" value="FADPNR"/>
</dbReference>
<dbReference type="Pfam" id="PF00890">
    <property type="entry name" value="FAD_binding_2"/>
    <property type="match status" value="1"/>
</dbReference>
<evidence type="ECO:0000256" key="6">
    <source>
        <dbReference type="ARBA" id="ARBA00022630"/>
    </source>
</evidence>
<feature type="domain" description="FAD-dependent oxidoreductase 2 FAD-binding" evidence="14">
    <location>
        <begin position="10"/>
        <end position="374"/>
    </location>
</feature>
<comment type="function">
    <text evidence="10">Catalyzes the oxidation of L-aspartate to iminoaspartate, the first step in the de novo biosynthesis of NAD(+).</text>
</comment>
<dbReference type="InterPro" id="IPR037099">
    <property type="entry name" value="Fum_R/Succ_DH_flav-like_C_sf"/>
</dbReference>
<feature type="region of interest" description="Disordered" evidence="13">
    <location>
        <begin position="418"/>
        <end position="440"/>
    </location>
</feature>
<reference evidence="16" key="1">
    <citation type="submission" date="2023-01" db="EMBL/GenBank/DDBJ databases">
        <title>The diversity of Class Acidimicrobiia in South China Sea sediment environments and the proposal of Iamia marina sp. nov., a novel species of the genus Iamia.</title>
        <authorList>
            <person name="He Y."/>
            <person name="Tian X."/>
        </authorList>
    </citation>
    <scope>NUCLEOTIDE SEQUENCE</scope>
    <source>
        <strain evidence="16">DSM 19957</strain>
    </source>
</reference>
<protein>
    <recommendedName>
        <fullName evidence="5">L-aspartate oxidase</fullName>
        <ecNumber evidence="4">1.4.3.16</ecNumber>
    </recommendedName>
    <alternativeName>
        <fullName evidence="11">Quinolinate synthase B</fullName>
    </alternativeName>
</protein>
<dbReference type="PANTHER" id="PTHR42716">
    <property type="entry name" value="L-ASPARTATE OXIDASE"/>
    <property type="match status" value="1"/>
</dbReference>
<dbReference type="RefSeq" id="WP_272735980.1">
    <property type="nucleotide sequence ID" value="NZ_CP116942.1"/>
</dbReference>
<name>A0AAF0BT80_9ACTN</name>
<evidence type="ECO:0000313" key="16">
    <source>
        <dbReference type="EMBL" id="WCO66457.1"/>
    </source>
</evidence>
<dbReference type="InterPro" id="IPR015939">
    <property type="entry name" value="Fum_Rdtase/Succ_DH_flav-like_C"/>
</dbReference>
<dbReference type="Gene3D" id="1.20.58.100">
    <property type="entry name" value="Fumarate reductase/succinate dehydrogenase flavoprotein-like, C-terminal domain"/>
    <property type="match status" value="1"/>
</dbReference>
<dbReference type="InterPro" id="IPR005288">
    <property type="entry name" value="NadB"/>
</dbReference>
<dbReference type="KEGG" id="ima:PO878_18320"/>
<dbReference type="SUPFAM" id="SSF46977">
    <property type="entry name" value="Succinate dehydrogenase/fumarate reductase flavoprotein C-terminal domain"/>
    <property type="match status" value="1"/>
</dbReference>
<comment type="pathway">
    <text evidence="2">Cofactor biosynthesis; NAD(+) biosynthesis; iminoaspartate from L-aspartate (oxidase route): step 1/1.</text>
</comment>
<keyword evidence="8" id="KW-0274">FAD</keyword>
<evidence type="ECO:0000256" key="2">
    <source>
        <dbReference type="ARBA" id="ARBA00004950"/>
    </source>
</evidence>
<feature type="compositionally biased region" description="Pro residues" evidence="13">
    <location>
        <begin position="427"/>
        <end position="439"/>
    </location>
</feature>
<evidence type="ECO:0000313" key="17">
    <source>
        <dbReference type="Proteomes" id="UP001216390"/>
    </source>
</evidence>
<evidence type="ECO:0000256" key="10">
    <source>
        <dbReference type="ARBA" id="ARBA00029426"/>
    </source>
</evidence>
<dbReference type="EMBL" id="CP116942">
    <property type="protein sequence ID" value="WCO66457.1"/>
    <property type="molecule type" value="Genomic_DNA"/>
</dbReference>
<dbReference type="InterPro" id="IPR036188">
    <property type="entry name" value="FAD/NAD-bd_sf"/>
</dbReference>
<evidence type="ECO:0000256" key="12">
    <source>
        <dbReference type="ARBA" id="ARBA00048305"/>
    </source>
</evidence>
<comment type="similarity">
    <text evidence="3">Belongs to the FAD-dependent oxidoreductase 2 family. NadB subfamily.</text>
</comment>
<feature type="domain" description="Fumarate reductase/succinate dehydrogenase flavoprotein-like C-terminal" evidence="15">
    <location>
        <begin position="448"/>
        <end position="532"/>
    </location>
</feature>
<sequence>MTAPPPGDLDLLVLGSGVAGLSAAVRAADHGMRVGVLTKGELPQATTRWAQGGVAAVLRDDPDSTDLHLADTLACGAGLCDTEAVRVLVDEGPDRVLELIALGAAFDRDPDGTLQLAREGGHSQPRVVHAGGAATGAEVERALVVAVQRAATALHEHHFAVDLVVEGGRCRGVTALAPDGTPVVIRAANVLVTTGGAGQLFAVTTNPVEATGDGIAMALRAGVAVADVEFIQFHPTALHHEAMPRPLLSEALRGHGARLRDGRGERFVDELQPRDVVSRAELEVMVAQGIDHVFLDARELEDFGARFPTIDAALRVAGLDPSVDLLPVAPAAHYTCGGMVTDLDGATSLPGLWAAGEASCTGVHGANRLASNSLLEGMVFGPRAVEAIERGQVGAGATGAMRAVLGGDRDGGPVGPGTIGGHLLARPTPPAPGPGPTPSDPEAWARVREGLQRAMSTGAGVVRDAATLAEAGVVADGAAAAVATTGATDGPAVPVAAYEVANLAEVARALVRAATAREESRGAHARRDFPTTSPALRHRFVVA</sequence>
<evidence type="ECO:0000259" key="14">
    <source>
        <dbReference type="Pfam" id="PF00890"/>
    </source>
</evidence>
<dbReference type="GO" id="GO:0008734">
    <property type="term" value="F:L-aspartate oxidase activity"/>
    <property type="evidence" value="ECO:0007669"/>
    <property type="project" value="UniProtKB-EC"/>
</dbReference>
<evidence type="ECO:0000259" key="15">
    <source>
        <dbReference type="Pfam" id="PF02910"/>
    </source>
</evidence>
<proteinExistence type="inferred from homology"/>
<dbReference type="Pfam" id="PF02910">
    <property type="entry name" value="Succ_DH_flav_C"/>
    <property type="match status" value="1"/>
</dbReference>
<dbReference type="EC" id="1.4.3.16" evidence="4"/>
<dbReference type="SUPFAM" id="SSF51905">
    <property type="entry name" value="FAD/NAD(P)-binding domain"/>
    <property type="match status" value="1"/>
</dbReference>
<evidence type="ECO:0000256" key="11">
    <source>
        <dbReference type="ARBA" id="ARBA00030386"/>
    </source>
</evidence>